<dbReference type="EMBL" id="GL876976">
    <property type="protein sequence ID" value="KLU90849.1"/>
    <property type="molecule type" value="Genomic_DNA"/>
</dbReference>
<dbReference type="eggNOG" id="KOG2029">
    <property type="taxonomic scope" value="Eukaryota"/>
</dbReference>
<evidence type="ECO:0000313" key="8">
    <source>
        <dbReference type="EnsemblFungi" id="MAPG_09374T0"/>
    </source>
</evidence>
<reference evidence="7" key="2">
    <citation type="submission" date="2010-05" db="EMBL/GenBank/DDBJ databases">
        <title>The Genome Sequence of Magnaporthe poae strain ATCC 64411.</title>
        <authorList>
            <consortium name="The Broad Institute Genome Sequencing Platform"/>
            <consortium name="Broad Institute Genome Sequencing Center for Infectious Disease"/>
            <person name="Ma L.-J."/>
            <person name="Dead R."/>
            <person name="Young S."/>
            <person name="Zeng Q."/>
            <person name="Koehrsen M."/>
            <person name="Alvarado L."/>
            <person name="Berlin A."/>
            <person name="Chapman S.B."/>
            <person name="Chen Z."/>
            <person name="Freedman E."/>
            <person name="Gellesch M."/>
            <person name="Goldberg J."/>
            <person name="Griggs A."/>
            <person name="Gujja S."/>
            <person name="Heilman E.R."/>
            <person name="Heiman D."/>
            <person name="Hepburn T."/>
            <person name="Howarth C."/>
            <person name="Jen D."/>
            <person name="Larson L."/>
            <person name="Mehta T."/>
            <person name="Neiman D."/>
            <person name="Pearson M."/>
            <person name="Roberts A."/>
            <person name="Saif S."/>
            <person name="Shea T."/>
            <person name="Shenoy N."/>
            <person name="Sisk P."/>
            <person name="Stolte C."/>
            <person name="Sykes S."/>
            <person name="Walk T."/>
            <person name="White J."/>
            <person name="Yandava C."/>
            <person name="Haas B."/>
            <person name="Nusbaum C."/>
            <person name="Birren B."/>
        </authorList>
    </citation>
    <scope>NUCLEOTIDE SEQUENCE</scope>
    <source>
        <strain evidence="7">ATCC 64411</strain>
    </source>
</reference>
<name>A0A0C4E9S6_MAGP6</name>
<dbReference type="PANTHER" id="PTHR48182:SF2">
    <property type="entry name" value="PROTEIN SERAC1"/>
    <property type="match status" value="1"/>
</dbReference>
<evidence type="ECO:0000256" key="3">
    <source>
        <dbReference type="ARBA" id="ARBA00004370"/>
    </source>
</evidence>
<evidence type="ECO:0000256" key="5">
    <source>
        <dbReference type="ARBA" id="ARBA00023128"/>
    </source>
</evidence>
<dbReference type="SUPFAM" id="SSF53474">
    <property type="entry name" value="alpha/beta-Hydrolases"/>
    <property type="match status" value="1"/>
</dbReference>
<dbReference type="PANTHER" id="PTHR48182">
    <property type="entry name" value="PROTEIN SERAC1"/>
    <property type="match status" value="1"/>
</dbReference>
<dbReference type="GO" id="GO:0016020">
    <property type="term" value="C:membrane"/>
    <property type="evidence" value="ECO:0007669"/>
    <property type="project" value="UniProtKB-SubCell"/>
</dbReference>
<dbReference type="InterPro" id="IPR029058">
    <property type="entry name" value="AB_hydrolase_fold"/>
</dbReference>
<dbReference type="VEuPathDB" id="FungiDB:MAPG_09374"/>
<sequence>MSHLLPRHARTSEHDCLFTPSCCLQPLNRNRRGFTEVEPGGAVAYGRPLSQPTPRWSARSMHRHFTSSRHTFTAVSLSHAMAEEHESTGLFRLFPRPDQPYNPADYRADIVAVHGLNGKSHKTWTDKDGHLWLRDSLPAHVPGTRIMTFGYNSAVFFSRSRATIRDYVADLALRLEHSRSNPDEKERPLIFVCHSLGGIVFKALLVYLALRSFATDADDSLIRNISGVAFLGCPHRGSRIASPASMLFKILNTASLGNAARPDLIRALQVASPILEDISLQASALLAQRPIVSLYELRATGPVRVVERFSAILELANERAIPVDADHREIARVSPRKPQRYLPVWTSVKELVDGSVPRIGSSVSINGENDKLLQALFCHDFKPAQMAPKEPQRGTCQWIFQDTEYKDWLNFPPVVLRSFLLELVRINPASGVLVRNRLEHRNKFGKIDIILDVELLWGALIDVLSMHTMRHIFLVIDAVEELGPIAAESVVCGLWNAVEAIQQARSGSRFRVFVSTRRIVPSYTALTHLGLQVLQPSEWTMQEEIRIYLEGGIDDLVEERGSFRQTLSGAYGLREKICQRIAEAASGVFLAGEVAWKDFRKGLLWNEDVVETKLKNLISAGSGLSAFYDDIISRIDSGMIDDALTIFSVIAVAHHRLSDIQLGTILGIGRTTRRIKSSSDFLALPTSARTLRSISRNY</sequence>
<organism evidence="8 9">
    <name type="scientific">Magnaporthiopsis poae (strain ATCC 64411 / 73-15)</name>
    <name type="common">Kentucky bluegrass fungus</name>
    <name type="synonym">Magnaporthe poae</name>
    <dbReference type="NCBI Taxonomy" id="644358"/>
    <lineage>
        <taxon>Eukaryota</taxon>
        <taxon>Fungi</taxon>
        <taxon>Dikarya</taxon>
        <taxon>Ascomycota</taxon>
        <taxon>Pezizomycotina</taxon>
        <taxon>Sordariomycetes</taxon>
        <taxon>Sordariomycetidae</taxon>
        <taxon>Magnaporthales</taxon>
        <taxon>Magnaporthaceae</taxon>
        <taxon>Magnaporthiopsis</taxon>
    </lineage>
</organism>
<gene>
    <name evidence="7" type="ORF">MAPG_09374</name>
</gene>
<evidence type="ECO:0000313" key="7">
    <source>
        <dbReference type="EMBL" id="KLU90849.1"/>
    </source>
</evidence>
<accession>A0A0C4E9S6</accession>
<keyword evidence="9" id="KW-1185">Reference proteome</keyword>
<keyword evidence="4" id="KW-0256">Endoplasmic reticulum</keyword>
<protein>
    <recommendedName>
        <fullName evidence="10">DUF676 domain-containing protein</fullName>
    </recommendedName>
</protein>
<dbReference type="OrthoDB" id="5086500at2759"/>
<reference evidence="8" key="4">
    <citation type="journal article" date="2015" name="G3 (Bethesda)">
        <title>Genome sequences of three phytopathogenic species of the Magnaporthaceae family of fungi.</title>
        <authorList>
            <person name="Okagaki L.H."/>
            <person name="Nunes C.C."/>
            <person name="Sailsbery J."/>
            <person name="Clay B."/>
            <person name="Brown D."/>
            <person name="John T."/>
            <person name="Oh Y."/>
            <person name="Young N."/>
            <person name="Fitzgerald M."/>
            <person name="Haas B.J."/>
            <person name="Zeng Q."/>
            <person name="Young S."/>
            <person name="Adiconis X."/>
            <person name="Fan L."/>
            <person name="Levin J.Z."/>
            <person name="Mitchell T.K."/>
            <person name="Okubara P.A."/>
            <person name="Farman M.L."/>
            <person name="Kohn L.M."/>
            <person name="Birren B."/>
            <person name="Ma L.-J."/>
            <person name="Dean R.A."/>
        </authorList>
    </citation>
    <scope>NUCLEOTIDE SEQUENCE</scope>
    <source>
        <strain evidence="8">ATCC 64411 / 73-15</strain>
    </source>
</reference>
<comment type="subcellular location">
    <subcellularLocation>
        <location evidence="2">Endoplasmic reticulum</location>
    </subcellularLocation>
    <subcellularLocation>
        <location evidence="3">Membrane</location>
    </subcellularLocation>
    <subcellularLocation>
        <location evidence="1">Mitochondrion</location>
    </subcellularLocation>
</comment>
<evidence type="ECO:0008006" key="10">
    <source>
        <dbReference type="Google" id="ProtNLM"/>
    </source>
</evidence>
<dbReference type="GO" id="GO:0005783">
    <property type="term" value="C:endoplasmic reticulum"/>
    <property type="evidence" value="ECO:0007669"/>
    <property type="project" value="UniProtKB-SubCell"/>
</dbReference>
<evidence type="ECO:0000256" key="6">
    <source>
        <dbReference type="ARBA" id="ARBA00023136"/>
    </source>
</evidence>
<dbReference type="Proteomes" id="UP000011715">
    <property type="component" value="Unassembled WGS sequence"/>
</dbReference>
<evidence type="ECO:0000313" key="9">
    <source>
        <dbReference type="Proteomes" id="UP000011715"/>
    </source>
</evidence>
<dbReference type="AlphaFoldDB" id="A0A0C4E9S6"/>
<reference evidence="9" key="1">
    <citation type="submission" date="2010-05" db="EMBL/GenBank/DDBJ databases">
        <title>The genome sequence of Magnaporthe poae strain ATCC 64411.</title>
        <authorList>
            <person name="Ma L.-J."/>
            <person name="Dead R."/>
            <person name="Young S."/>
            <person name="Zeng Q."/>
            <person name="Koehrsen M."/>
            <person name="Alvarado L."/>
            <person name="Berlin A."/>
            <person name="Chapman S.B."/>
            <person name="Chen Z."/>
            <person name="Freedman E."/>
            <person name="Gellesch M."/>
            <person name="Goldberg J."/>
            <person name="Griggs A."/>
            <person name="Gujja S."/>
            <person name="Heilman E.R."/>
            <person name="Heiman D."/>
            <person name="Hepburn T."/>
            <person name="Howarth C."/>
            <person name="Jen D."/>
            <person name="Larson L."/>
            <person name="Mehta T."/>
            <person name="Neiman D."/>
            <person name="Pearson M."/>
            <person name="Roberts A."/>
            <person name="Saif S."/>
            <person name="Shea T."/>
            <person name="Shenoy N."/>
            <person name="Sisk P."/>
            <person name="Stolte C."/>
            <person name="Sykes S."/>
            <person name="Walk T."/>
            <person name="White J."/>
            <person name="Yandava C."/>
            <person name="Haas B."/>
            <person name="Nusbaum C."/>
            <person name="Birren B."/>
        </authorList>
    </citation>
    <scope>NUCLEOTIDE SEQUENCE [LARGE SCALE GENOMIC DNA]</scope>
    <source>
        <strain evidence="9">ATCC 64411 / 73-15</strain>
    </source>
</reference>
<evidence type="ECO:0000256" key="1">
    <source>
        <dbReference type="ARBA" id="ARBA00004173"/>
    </source>
</evidence>
<reference evidence="8" key="5">
    <citation type="submission" date="2015-06" db="UniProtKB">
        <authorList>
            <consortium name="EnsemblFungi"/>
        </authorList>
    </citation>
    <scope>IDENTIFICATION</scope>
    <source>
        <strain evidence="8">ATCC 64411</strain>
    </source>
</reference>
<evidence type="ECO:0000256" key="4">
    <source>
        <dbReference type="ARBA" id="ARBA00022824"/>
    </source>
</evidence>
<dbReference type="InterPro" id="IPR052374">
    <property type="entry name" value="SERAC1"/>
</dbReference>
<dbReference type="Gene3D" id="3.40.50.1820">
    <property type="entry name" value="alpha/beta hydrolase"/>
    <property type="match status" value="1"/>
</dbReference>
<dbReference type="GO" id="GO:0005739">
    <property type="term" value="C:mitochondrion"/>
    <property type="evidence" value="ECO:0007669"/>
    <property type="project" value="UniProtKB-SubCell"/>
</dbReference>
<reference evidence="7" key="3">
    <citation type="submission" date="2011-03" db="EMBL/GenBank/DDBJ databases">
        <title>Annotation of Magnaporthe poae ATCC 64411.</title>
        <authorList>
            <person name="Ma L.-J."/>
            <person name="Dead R."/>
            <person name="Young S.K."/>
            <person name="Zeng Q."/>
            <person name="Gargeya S."/>
            <person name="Fitzgerald M."/>
            <person name="Haas B."/>
            <person name="Abouelleil A."/>
            <person name="Alvarado L."/>
            <person name="Arachchi H.M."/>
            <person name="Berlin A."/>
            <person name="Brown A."/>
            <person name="Chapman S.B."/>
            <person name="Chen Z."/>
            <person name="Dunbar C."/>
            <person name="Freedman E."/>
            <person name="Gearin G."/>
            <person name="Gellesch M."/>
            <person name="Goldberg J."/>
            <person name="Griggs A."/>
            <person name="Gujja S."/>
            <person name="Heiman D."/>
            <person name="Howarth C."/>
            <person name="Larson L."/>
            <person name="Lui A."/>
            <person name="MacDonald P.J.P."/>
            <person name="Mehta T."/>
            <person name="Montmayeur A."/>
            <person name="Murphy C."/>
            <person name="Neiman D."/>
            <person name="Pearson M."/>
            <person name="Priest M."/>
            <person name="Roberts A."/>
            <person name="Saif S."/>
            <person name="Shea T."/>
            <person name="Shenoy N."/>
            <person name="Sisk P."/>
            <person name="Stolte C."/>
            <person name="Sykes S."/>
            <person name="Yandava C."/>
            <person name="Wortman J."/>
            <person name="Nusbaum C."/>
            <person name="Birren B."/>
        </authorList>
    </citation>
    <scope>NUCLEOTIDE SEQUENCE</scope>
    <source>
        <strain evidence="7">ATCC 64411</strain>
    </source>
</reference>
<evidence type="ECO:0000256" key="2">
    <source>
        <dbReference type="ARBA" id="ARBA00004240"/>
    </source>
</evidence>
<dbReference type="EnsemblFungi" id="MAPG_09374T0">
    <property type="protein sequence ID" value="MAPG_09374T0"/>
    <property type="gene ID" value="MAPG_09374"/>
</dbReference>
<proteinExistence type="predicted"/>
<keyword evidence="6" id="KW-0472">Membrane</keyword>
<dbReference type="EMBL" id="ADBL01002394">
    <property type="status" value="NOT_ANNOTATED_CDS"/>
    <property type="molecule type" value="Genomic_DNA"/>
</dbReference>
<keyword evidence="5" id="KW-0496">Mitochondrion</keyword>